<dbReference type="EMBL" id="CAJJDM010000055">
    <property type="protein sequence ID" value="CAD8076069.1"/>
    <property type="molecule type" value="Genomic_DNA"/>
</dbReference>
<protein>
    <submittedName>
        <fullName evidence="1">Uncharacterized protein</fullName>
    </submittedName>
</protein>
<dbReference type="AlphaFoldDB" id="A0A8S1M8F5"/>
<comment type="caution">
    <text evidence="1">The sequence shown here is derived from an EMBL/GenBank/DDBJ whole genome shotgun (WGS) entry which is preliminary data.</text>
</comment>
<evidence type="ECO:0000313" key="2">
    <source>
        <dbReference type="Proteomes" id="UP000688137"/>
    </source>
</evidence>
<gene>
    <name evidence="1" type="ORF">PPRIM_AZ9-3.1.T0550218</name>
</gene>
<organism evidence="1 2">
    <name type="scientific">Paramecium primaurelia</name>
    <dbReference type="NCBI Taxonomy" id="5886"/>
    <lineage>
        <taxon>Eukaryota</taxon>
        <taxon>Sar</taxon>
        <taxon>Alveolata</taxon>
        <taxon>Ciliophora</taxon>
        <taxon>Intramacronucleata</taxon>
        <taxon>Oligohymenophorea</taxon>
        <taxon>Peniculida</taxon>
        <taxon>Parameciidae</taxon>
        <taxon>Paramecium</taxon>
    </lineage>
</organism>
<sequence length="183" mass="22126">MDIIKSNNTLNSKRQFQQKSTNYSQVGKQKKNIIQKKQLQQPFHIGILWQGDQEIKKEIKEMQKQFMKCPQLNIVIIKRGNNERIQLSKFCKIDILIGLDMKMIYTIIYLNMTHISNYWSNLYITDHVNDLYIQYKYIDFKTIGQRIHNQYQDKTNNKIMGFMIQLSQQSQFELSRVQYLWFQ</sequence>
<evidence type="ECO:0000313" key="1">
    <source>
        <dbReference type="EMBL" id="CAD8076069.1"/>
    </source>
</evidence>
<dbReference type="Proteomes" id="UP000688137">
    <property type="component" value="Unassembled WGS sequence"/>
</dbReference>
<accession>A0A8S1M8F5</accession>
<keyword evidence="2" id="KW-1185">Reference proteome</keyword>
<proteinExistence type="predicted"/>
<name>A0A8S1M8F5_PARPR</name>
<reference evidence="1" key="1">
    <citation type="submission" date="2021-01" db="EMBL/GenBank/DDBJ databases">
        <authorList>
            <consortium name="Genoscope - CEA"/>
            <person name="William W."/>
        </authorList>
    </citation>
    <scope>NUCLEOTIDE SEQUENCE</scope>
</reference>